<organism evidence="1 2">
    <name type="scientific">Ambrosiozyma monospora</name>
    <name type="common">Yeast</name>
    <name type="synonym">Endomycopsis monosporus</name>
    <dbReference type="NCBI Taxonomy" id="43982"/>
    <lineage>
        <taxon>Eukaryota</taxon>
        <taxon>Fungi</taxon>
        <taxon>Dikarya</taxon>
        <taxon>Ascomycota</taxon>
        <taxon>Saccharomycotina</taxon>
        <taxon>Pichiomycetes</taxon>
        <taxon>Pichiales</taxon>
        <taxon>Pichiaceae</taxon>
        <taxon>Ambrosiozyma</taxon>
    </lineage>
</organism>
<evidence type="ECO:0000313" key="2">
    <source>
        <dbReference type="Proteomes" id="UP001165064"/>
    </source>
</evidence>
<dbReference type="EMBL" id="BSXS01009200">
    <property type="protein sequence ID" value="GME94896.1"/>
    <property type="molecule type" value="Genomic_DNA"/>
</dbReference>
<protein>
    <submittedName>
        <fullName evidence="1">Unnamed protein product</fullName>
    </submittedName>
</protein>
<comment type="caution">
    <text evidence="1">The sequence shown here is derived from an EMBL/GenBank/DDBJ whole genome shotgun (WGS) entry which is preliminary data.</text>
</comment>
<dbReference type="Proteomes" id="UP001165064">
    <property type="component" value="Unassembled WGS sequence"/>
</dbReference>
<name>A0ACB5TU84_AMBMO</name>
<sequence>MIEEDRSQEDPVQMVLNHHLDNNGSDMKEEDDESHDFLGWLQNFKKFKCDLQSSQFIFAKVLEFIANSTGSATTSVNQSLSGASSAAPGSATLVPTTSTCNNNNNLAASSTQSQSASALSASTFLDFDTEWSLIWELLMSWDSNRSEAFKSSYAISLHNSNASLIAAMSAPNSTRLSPLQHPISSRTVLHPVSGNTSPVSLPQQGNIRNYRSPSLSHSNGNNDTSSTVKQQQMPISNPPISSSILLYNNPRAISAKLLFHMSCILLLSHQPNSINFMHTLDQSTSKNNLKNLEWHLEQVFGLHWGNNLSSCEGGIVLDLVIRLVG</sequence>
<reference evidence="1" key="1">
    <citation type="submission" date="2023-04" db="EMBL/GenBank/DDBJ databases">
        <title>Ambrosiozyma monospora NBRC 10751.</title>
        <authorList>
            <person name="Ichikawa N."/>
            <person name="Sato H."/>
            <person name="Tonouchi N."/>
        </authorList>
    </citation>
    <scope>NUCLEOTIDE SEQUENCE</scope>
    <source>
        <strain evidence="1">NBRC 10751</strain>
    </source>
</reference>
<gene>
    <name evidence="1" type="ORF">Amon02_000967100</name>
</gene>
<evidence type="ECO:0000313" key="1">
    <source>
        <dbReference type="EMBL" id="GME94896.1"/>
    </source>
</evidence>
<keyword evidence="2" id="KW-1185">Reference proteome</keyword>
<accession>A0ACB5TU84</accession>
<proteinExistence type="predicted"/>